<keyword evidence="1" id="KW-0472">Membrane</keyword>
<comment type="caution">
    <text evidence="4">The sequence shown here is derived from an EMBL/GenBank/DDBJ whole genome shotgun (WGS) entry which is preliminary data.</text>
</comment>
<dbReference type="PROSITE" id="PS50887">
    <property type="entry name" value="GGDEF"/>
    <property type="match status" value="1"/>
</dbReference>
<dbReference type="CDD" id="cd01949">
    <property type="entry name" value="GGDEF"/>
    <property type="match status" value="1"/>
</dbReference>
<dbReference type="InterPro" id="IPR043128">
    <property type="entry name" value="Rev_trsase/Diguanyl_cyclase"/>
</dbReference>
<evidence type="ECO:0000256" key="1">
    <source>
        <dbReference type="SAM" id="Phobius"/>
    </source>
</evidence>
<dbReference type="Gene3D" id="3.30.70.270">
    <property type="match status" value="1"/>
</dbReference>
<keyword evidence="1" id="KW-0812">Transmembrane</keyword>
<feature type="transmembrane region" description="Helical" evidence="1">
    <location>
        <begin position="15"/>
        <end position="36"/>
    </location>
</feature>
<dbReference type="SUPFAM" id="SSF55073">
    <property type="entry name" value="Nucleotide cyclase"/>
    <property type="match status" value="1"/>
</dbReference>
<name>A0ABU9VSZ1_9CLOT</name>
<evidence type="ECO:0000313" key="5">
    <source>
        <dbReference type="Proteomes" id="UP001407405"/>
    </source>
</evidence>
<dbReference type="SUPFAM" id="SSF103190">
    <property type="entry name" value="Sensory domain-like"/>
    <property type="match status" value="1"/>
</dbReference>
<dbReference type="SUPFAM" id="SSF141868">
    <property type="entry name" value="EAL domain-like"/>
    <property type="match status" value="1"/>
</dbReference>
<dbReference type="InterPro" id="IPR029787">
    <property type="entry name" value="Nucleotide_cyclase"/>
</dbReference>
<gene>
    <name evidence="4" type="ORF">AAIG11_06860</name>
</gene>
<dbReference type="Pfam" id="PF00990">
    <property type="entry name" value="GGDEF"/>
    <property type="match status" value="1"/>
</dbReference>
<dbReference type="InterPro" id="IPR029151">
    <property type="entry name" value="Sensor-like_sf"/>
</dbReference>
<dbReference type="Pfam" id="PF00563">
    <property type="entry name" value="EAL"/>
    <property type="match status" value="1"/>
</dbReference>
<dbReference type="PROSITE" id="PS50883">
    <property type="entry name" value="EAL"/>
    <property type="match status" value="1"/>
</dbReference>
<dbReference type="CDD" id="cd01948">
    <property type="entry name" value="EAL"/>
    <property type="match status" value="1"/>
</dbReference>
<evidence type="ECO:0000259" key="3">
    <source>
        <dbReference type="PROSITE" id="PS50887"/>
    </source>
</evidence>
<dbReference type="InterPro" id="IPR000160">
    <property type="entry name" value="GGDEF_dom"/>
</dbReference>
<dbReference type="NCBIfam" id="TIGR00254">
    <property type="entry name" value="GGDEF"/>
    <property type="match status" value="1"/>
</dbReference>
<dbReference type="Gene3D" id="3.30.450.20">
    <property type="entry name" value="PAS domain"/>
    <property type="match status" value="1"/>
</dbReference>
<feature type="domain" description="GGDEF" evidence="3">
    <location>
        <begin position="442"/>
        <end position="575"/>
    </location>
</feature>
<dbReference type="Proteomes" id="UP001407405">
    <property type="component" value="Unassembled WGS sequence"/>
</dbReference>
<reference evidence="4 5" key="1">
    <citation type="submission" date="2024-04" db="EMBL/GenBank/DDBJ databases">
        <title>Genome sequencing and metabolic network reconstruction of aminoacids and betaine degradation by Anoxynatronum sibiricum.</title>
        <authorList>
            <person name="Detkova E.N."/>
            <person name="Boltjanskaja Y.V."/>
            <person name="Mardanov A.V."/>
            <person name="Kevbrin V."/>
        </authorList>
    </citation>
    <scope>NUCLEOTIDE SEQUENCE [LARGE SCALE GENOMIC DNA]</scope>
    <source>
        <strain evidence="4 5">Z-7981</strain>
    </source>
</reference>
<dbReference type="RefSeq" id="WP_343185504.1">
    <property type="nucleotide sequence ID" value="NZ_JBCITM010000005.1"/>
</dbReference>
<keyword evidence="1" id="KW-1133">Transmembrane helix</keyword>
<dbReference type="SMART" id="SM00052">
    <property type="entry name" value="EAL"/>
    <property type="match status" value="1"/>
</dbReference>
<dbReference type="InterPro" id="IPR050706">
    <property type="entry name" value="Cyclic-di-GMP_PDE-like"/>
</dbReference>
<proteinExistence type="predicted"/>
<dbReference type="EMBL" id="JBCITM010000005">
    <property type="protein sequence ID" value="MEN1760184.1"/>
    <property type="molecule type" value="Genomic_DNA"/>
</dbReference>
<accession>A0ABU9VSZ1</accession>
<feature type="domain" description="EAL" evidence="2">
    <location>
        <begin position="584"/>
        <end position="834"/>
    </location>
</feature>
<dbReference type="PANTHER" id="PTHR33121">
    <property type="entry name" value="CYCLIC DI-GMP PHOSPHODIESTERASE PDEF"/>
    <property type="match status" value="1"/>
</dbReference>
<dbReference type="InterPro" id="IPR001633">
    <property type="entry name" value="EAL_dom"/>
</dbReference>
<dbReference type="PANTHER" id="PTHR33121:SF70">
    <property type="entry name" value="SIGNALING PROTEIN YKOW"/>
    <property type="match status" value="1"/>
</dbReference>
<sequence>MTQQPPPRLIKRTKLIGYPMILVTLGLIIISVAGAYTSRHLIINQIKEDGVTLAHQIVRQIQGNESSVRLARHMMETHISSANQLVVANSDQVSDDYLTHLTQITLMDEITWHDADGQVLFASDNSRRRPVAAGDPLYAFLRGTDQELMEPLRFISLTGENYQYGALKHPSGKFVRSGILADNVLELTRQFGYQTLVAQVAESENLTYALVVDRQMTAIADSDLKDLGIRYVPEEEAAMQAAFRGATKVAEWYDESRNERVMEVITPIVTDGEIGHVLIVGMSMASVYDHFHQMTLIFVATALAVLLAFLWLQRRHVMAPVKELDAGISSIDIKEQMDYRIQLSPGNPFLGLAATINQILDRTQQYFTSLQENQRDLEISNQNITEAYQRIQASEEALNDQLAYITEQQEWIQHQAYHDDLTQLPNRRHFMERLASCLQHEFQGAVILVDTDNFKSINDTMGHIFGDKVLKQMGAELVSLLGESVFLSRFGGDEFLILLDRPTDSRQVESVAMTIKSHFSRHFSVEETSVHLTLSMGIATYPEHGQDPEALIMKADMALHRVKTMGKNNYLFFDESMTKSMREKARVENILREALETDGFTLHYQAQVMVATGKLAGFEALLRLKDFSVPPGIFISVAEEIGLILEIGRWVTRAVIRQVAAWQEQELSVMPVSINFSALQLNDTDYVDFLKRELYQMNVSPQLIMIEITESIFLDNREETLRFLHQLKNLGVAISIDDFGTGYSSLSYLTEVPADVVKLDKSLIDRYLEKNSQAVIDSMIALIHSLDLEVLAEGVEEKEQFWRLASCGCDYIQGYLFSKPLPPEDAVNLFHQNFTSLFKEA</sequence>
<dbReference type="SMART" id="SM00267">
    <property type="entry name" value="GGDEF"/>
    <property type="match status" value="1"/>
</dbReference>
<evidence type="ECO:0000259" key="2">
    <source>
        <dbReference type="PROSITE" id="PS50883"/>
    </source>
</evidence>
<feature type="transmembrane region" description="Helical" evidence="1">
    <location>
        <begin position="291"/>
        <end position="312"/>
    </location>
</feature>
<keyword evidence="5" id="KW-1185">Reference proteome</keyword>
<evidence type="ECO:0000313" key="4">
    <source>
        <dbReference type="EMBL" id="MEN1760184.1"/>
    </source>
</evidence>
<protein>
    <submittedName>
        <fullName evidence="4">EAL domain-containing protein</fullName>
    </submittedName>
</protein>
<dbReference type="InterPro" id="IPR035919">
    <property type="entry name" value="EAL_sf"/>
</dbReference>
<dbReference type="Gene3D" id="3.20.20.450">
    <property type="entry name" value="EAL domain"/>
    <property type="match status" value="1"/>
</dbReference>
<organism evidence="4 5">
    <name type="scientific">Anoxynatronum sibiricum</name>
    <dbReference type="NCBI Taxonomy" id="210623"/>
    <lineage>
        <taxon>Bacteria</taxon>
        <taxon>Bacillati</taxon>
        <taxon>Bacillota</taxon>
        <taxon>Clostridia</taxon>
        <taxon>Eubacteriales</taxon>
        <taxon>Clostridiaceae</taxon>
        <taxon>Anoxynatronum</taxon>
    </lineage>
</organism>